<evidence type="ECO:0000313" key="3">
    <source>
        <dbReference type="Proteomes" id="UP001293254"/>
    </source>
</evidence>
<proteinExistence type="predicted"/>
<reference evidence="2" key="2">
    <citation type="journal article" date="2024" name="Plant">
        <title>Genomic evolution and insights into agronomic trait innovations of Sesamum species.</title>
        <authorList>
            <person name="Miao H."/>
            <person name="Wang L."/>
            <person name="Qu L."/>
            <person name="Liu H."/>
            <person name="Sun Y."/>
            <person name="Le M."/>
            <person name="Wang Q."/>
            <person name="Wei S."/>
            <person name="Zheng Y."/>
            <person name="Lin W."/>
            <person name="Duan Y."/>
            <person name="Cao H."/>
            <person name="Xiong S."/>
            <person name="Wang X."/>
            <person name="Wei L."/>
            <person name="Li C."/>
            <person name="Ma Q."/>
            <person name="Ju M."/>
            <person name="Zhao R."/>
            <person name="Li G."/>
            <person name="Mu C."/>
            <person name="Tian Q."/>
            <person name="Mei H."/>
            <person name="Zhang T."/>
            <person name="Gao T."/>
            <person name="Zhang H."/>
        </authorList>
    </citation>
    <scope>NUCLEOTIDE SEQUENCE</scope>
    <source>
        <strain evidence="2">3651</strain>
    </source>
</reference>
<dbReference type="Proteomes" id="UP001293254">
    <property type="component" value="Unassembled WGS sequence"/>
</dbReference>
<dbReference type="AlphaFoldDB" id="A0AAE2CLT0"/>
<feature type="region of interest" description="Disordered" evidence="1">
    <location>
        <begin position="63"/>
        <end position="84"/>
    </location>
</feature>
<accession>A0AAE2CLT0</accession>
<dbReference type="EMBL" id="JACGWO010000005">
    <property type="protein sequence ID" value="KAK4426813.1"/>
    <property type="molecule type" value="Genomic_DNA"/>
</dbReference>
<feature type="non-terminal residue" evidence="2">
    <location>
        <position position="1"/>
    </location>
</feature>
<keyword evidence="3" id="KW-1185">Reference proteome</keyword>
<reference evidence="2" key="1">
    <citation type="submission" date="2020-06" db="EMBL/GenBank/DDBJ databases">
        <authorList>
            <person name="Li T."/>
            <person name="Hu X."/>
            <person name="Zhang T."/>
            <person name="Song X."/>
            <person name="Zhang H."/>
            <person name="Dai N."/>
            <person name="Sheng W."/>
            <person name="Hou X."/>
            <person name="Wei L."/>
        </authorList>
    </citation>
    <scope>NUCLEOTIDE SEQUENCE</scope>
    <source>
        <strain evidence="2">3651</strain>
        <tissue evidence="2">Leaf</tissue>
    </source>
</reference>
<feature type="compositionally biased region" description="Polar residues" evidence="1">
    <location>
        <begin position="63"/>
        <end position="78"/>
    </location>
</feature>
<organism evidence="2 3">
    <name type="scientific">Sesamum alatum</name>
    <dbReference type="NCBI Taxonomy" id="300844"/>
    <lineage>
        <taxon>Eukaryota</taxon>
        <taxon>Viridiplantae</taxon>
        <taxon>Streptophyta</taxon>
        <taxon>Embryophyta</taxon>
        <taxon>Tracheophyta</taxon>
        <taxon>Spermatophyta</taxon>
        <taxon>Magnoliopsida</taxon>
        <taxon>eudicotyledons</taxon>
        <taxon>Gunneridae</taxon>
        <taxon>Pentapetalae</taxon>
        <taxon>asterids</taxon>
        <taxon>lamiids</taxon>
        <taxon>Lamiales</taxon>
        <taxon>Pedaliaceae</taxon>
        <taxon>Sesamum</taxon>
    </lineage>
</organism>
<name>A0AAE2CLT0_9LAMI</name>
<evidence type="ECO:0000313" key="2">
    <source>
        <dbReference type="EMBL" id="KAK4426813.1"/>
    </source>
</evidence>
<protein>
    <submittedName>
        <fullName evidence="2">Uncharacterized protein</fullName>
    </submittedName>
</protein>
<sequence>MNDAGDAVDDSSAECITFGDDLIPSKENVGFKTLDYYTTHLDSPFEPFGNTNNIFSSSQSYATTTANESSTPKKTSFSARKRKRQANNGVDGVFLETLNTFVHSQNDRLGDIAKRINVDYDIKKLRTKVYQALDVIPQIAKQEKIWVAQQL</sequence>
<gene>
    <name evidence="2" type="ORF">Salat_1450000</name>
</gene>
<comment type="caution">
    <text evidence="2">The sequence shown here is derived from an EMBL/GenBank/DDBJ whole genome shotgun (WGS) entry which is preliminary data.</text>
</comment>
<evidence type="ECO:0000256" key="1">
    <source>
        <dbReference type="SAM" id="MobiDB-lite"/>
    </source>
</evidence>